<evidence type="ECO:0008006" key="3">
    <source>
        <dbReference type="Google" id="ProtNLM"/>
    </source>
</evidence>
<dbReference type="Proteomes" id="UP000625682">
    <property type="component" value="Unassembled WGS sequence"/>
</dbReference>
<accession>A0A917UJ33</accession>
<sequence length="52" mass="6128">MYAADADAARLRVCSVRYRDSYRRTTGAWRFTRRELTADWTEDRVLTSPTGR</sequence>
<comment type="caution">
    <text evidence="1">The sequence shown here is derived from an EMBL/GenBank/DDBJ whole genome shotgun (WGS) entry which is preliminary data.</text>
</comment>
<dbReference type="EMBL" id="BMMU01000032">
    <property type="protein sequence ID" value="GGJ61116.1"/>
    <property type="molecule type" value="Genomic_DNA"/>
</dbReference>
<dbReference type="Gene3D" id="3.10.450.50">
    <property type="match status" value="1"/>
</dbReference>
<dbReference type="SUPFAM" id="SSF54427">
    <property type="entry name" value="NTF2-like"/>
    <property type="match status" value="1"/>
</dbReference>
<reference evidence="1" key="1">
    <citation type="journal article" date="2014" name="Int. J. Syst. Evol. Microbiol.">
        <title>Complete genome sequence of Corynebacterium casei LMG S-19264T (=DSM 44701T), isolated from a smear-ripened cheese.</title>
        <authorList>
            <consortium name="US DOE Joint Genome Institute (JGI-PGF)"/>
            <person name="Walter F."/>
            <person name="Albersmeier A."/>
            <person name="Kalinowski J."/>
            <person name="Ruckert C."/>
        </authorList>
    </citation>
    <scope>NUCLEOTIDE SEQUENCE</scope>
    <source>
        <strain evidence="1">CGMCC 4.7272</strain>
    </source>
</reference>
<evidence type="ECO:0000313" key="1">
    <source>
        <dbReference type="EMBL" id="GGJ61116.1"/>
    </source>
</evidence>
<keyword evidence="2" id="KW-1185">Reference proteome</keyword>
<dbReference type="InterPro" id="IPR032710">
    <property type="entry name" value="NTF2-like_dom_sf"/>
</dbReference>
<proteinExistence type="predicted"/>
<organism evidence="1 2">
    <name type="scientific">Streptomyces lacrimifluminis</name>
    <dbReference type="NCBI Taxonomy" id="1500077"/>
    <lineage>
        <taxon>Bacteria</taxon>
        <taxon>Bacillati</taxon>
        <taxon>Actinomycetota</taxon>
        <taxon>Actinomycetes</taxon>
        <taxon>Kitasatosporales</taxon>
        <taxon>Streptomycetaceae</taxon>
        <taxon>Streptomyces</taxon>
    </lineage>
</organism>
<gene>
    <name evidence="1" type="ORF">GCM10012282_67990</name>
</gene>
<reference evidence="1" key="2">
    <citation type="submission" date="2020-09" db="EMBL/GenBank/DDBJ databases">
        <authorList>
            <person name="Sun Q."/>
            <person name="Zhou Y."/>
        </authorList>
    </citation>
    <scope>NUCLEOTIDE SEQUENCE</scope>
    <source>
        <strain evidence="1">CGMCC 4.7272</strain>
    </source>
</reference>
<evidence type="ECO:0000313" key="2">
    <source>
        <dbReference type="Proteomes" id="UP000625682"/>
    </source>
</evidence>
<protein>
    <recommendedName>
        <fullName evidence="3">SnoaL-like domain-containing protein</fullName>
    </recommendedName>
</protein>
<dbReference type="AlphaFoldDB" id="A0A917UJ33"/>
<name>A0A917UJ33_9ACTN</name>